<evidence type="ECO:0000256" key="2">
    <source>
        <dbReference type="ARBA" id="ARBA00023012"/>
    </source>
</evidence>
<dbReference type="Gene3D" id="3.40.50.2300">
    <property type="match status" value="1"/>
</dbReference>
<evidence type="ECO:0000256" key="3">
    <source>
        <dbReference type="PROSITE-ProRule" id="PRU00169"/>
    </source>
</evidence>
<dbReference type="PROSITE" id="PS50110">
    <property type="entry name" value="RESPONSE_REGULATORY"/>
    <property type="match status" value="1"/>
</dbReference>
<dbReference type="AlphaFoldDB" id="A0A2P6MEI7"/>
<evidence type="ECO:0000313" key="5">
    <source>
        <dbReference type="EMBL" id="PRO64715.1"/>
    </source>
</evidence>
<dbReference type="Proteomes" id="UP000243650">
    <property type="component" value="Unassembled WGS sequence"/>
</dbReference>
<feature type="modified residue" description="4-aspartylphosphate" evidence="3">
    <location>
        <position position="66"/>
    </location>
</feature>
<sequence>MLQYEKVQKGCDCMLSALVCDNSPLLRKEISLLLQDKGFTEILEASDGPEALRVFNTHRVDLVVMDIILPKQDGISVLKEVMEIQRNLPVIMTSSCSQGSHLRRTRFLGAAAYIQKPITAGKMTEALDAAALAQLEPEVHASSTAGGK</sequence>
<dbReference type="PANTHER" id="PTHR44591:SF14">
    <property type="entry name" value="PROTEIN PILG"/>
    <property type="match status" value="1"/>
</dbReference>
<organism evidence="5 6">
    <name type="scientific">Alkalicoccus urumqiensis</name>
    <name type="common">Bacillus urumqiensis</name>
    <dbReference type="NCBI Taxonomy" id="1548213"/>
    <lineage>
        <taxon>Bacteria</taxon>
        <taxon>Bacillati</taxon>
        <taxon>Bacillota</taxon>
        <taxon>Bacilli</taxon>
        <taxon>Bacillales</taxon>
        <taxon>Bacillaceae</taxon>
        <taxon>Alkalicoccus</taxon>
    </lineage>
</organism>
<feature type="domain" description="Response regulatory" evidence="4">
    <location>
        <begin position="16"/>
        <end position="131"/>
    </location>
</feature>
<dbReference type="EMBL" id="PVNS01000013">
    <property type="protein sequence ID" value="PRO64715.1"/>
    <property type="molecule type" value="Genomic_DNA"/>
</dbReference>
<dbReference type="GO" id="GO:0000160">
    <property type="term" value="P:phosphorelay signal transduction system"/>
    <property type="evidence" value="ECO:0007669"/>
    <property type="project" value="UniProtKB-KW"/>
</dbReference>
<evidence type="ECO:0000256" key="1">
    <source>
        <dbReference type="ARBA" id="ARBA00022553"/>
    </source>
</evidence>
<reference evidence="5 6" key="1">
    <citation type="submission" date="2018-03" db="EMBL/GenBank/DDBJ databases">
        <title>Bacillus urumqiensis sp. nov., a moderately haloalkaliphilic bacterium isolated from a salt lake.</title>
        <authorList>
            <person name="Zhao B."/>
            <person name="Liao Z."/>
        </authorList>
    </citation>
    <scope>NUCLEOTIDE SEQUENCE [LARGE SCALE GENOMIC DNA]</scope>
    <source>
        <strain evidence="5 6">BZ-SZ-XJ18</strain>
    </source>
</reference>
<keyword evidence="2" id="KW-0902">Two-component regulatory system</keyword>
<evidence type="ECO:0000313" key="6">
    <source>
        <dbReference type="Proteomes" id="UP000243650"/>
    </source>
</evidence>
<name>A0A2P6MEI7_ALKUR</name>
<dbReference type="OrthoDB" id="9790669at2"/>
<comment type="caution">
    <text evidence="5">The sequence shown here is derived from an EMBL/GenBank/DDBJ whole genome shotgun (WGS) entry which is preliminary data.</text>
</comment>
<dbReference type="PANTHER" id="PTHR44591">
    <property type="entry name" value="STRESS RESPONSE REGULATOR PROTEIN 1"/>
    <property type="match status" value="1"/>
</dbReference>
<keyword evidence="1 3" id="KW-0597">Phosphoprotein</keyword>
<dbReference type="SMART" id="SM00448">
    <property type="entry name" value="REC"/>
    <property type="match status" value="1"/>
</dbReference>
<dbReference type="InterPro" id="IPR011006">
    <property type="entry name" value="CheY-like_superfamily"/>
</dbReference>
<protein>
    <submittedName>
        <fullName evidence="5">Two-component system response regulator</fullName>
    </submittedName>
</protein>
<dbReference type="InterPro" id="IPR001789">
    <property type="entry name" value="Sig_transdc_resp-reg_receiver"/>
</dbReference>
<proteinExistence type="predicted"/>
<evidence type="ECO:0000259" key="4">
    <source>
        <dbReference type="PROSITE" id="PS50110"/>
    </source>
</evidence>
<dbReference type="InterPro" id="IPR050595">
    <property type="entry name" value="Bact_response_regulator"/>
</dbReference>
<keyword evidence="6" id="KW-1185">Reference proteome</keyword>
<gene>
    <name evidence="5" type="ORF">C6I21_13495</name>
</gene>
<dbReference type="Pfam" id="PF00072">
    <property type="entry name" value="Response_reg"/>
    <property type="match status" value="1"/>
</dbReference>
<accession>A0A2P6MEI7</accession>
<dbReference type="SUPFAM" id="SSF52172">
    <property type="entry name" value="CheY-like"/>
    <property type="match status" value="1"/>
</dbReference>